<dbReference type="EMBL" id="JAXIVS010000010">
    <property type="protein sequence ID" value="MDY7230207.1"/>
    <property type="molecule type" value="Genomic_DNA"/>
</dbReference>
<evidence type="ECO:0000256" key="1">
    <source>
        <dbReference type="SAM" id="MobiDB-lite"/>
    </source>
</evidence>
<dbReference type="Gene3D" id="2.20.110.10">
    <property type="entry name" value="Histone H3 K4-specific methyltransferase SET7/9 N-terminal domain"/>
    <property type="match status" value="1"/>
</dbReference>
<feature type="region of interest" description="Disordered" evidence="1">
    <location>
        <begin position="79"/>
        <end position="105"/>
    </location>
</feature>
<feature type="signal peptide" evidence="2">
    <location>
        <begin position="1"/>
        <end position="23"/>
    </location>
</feature>
<sequence length="179" mass="19118">MKPQLPSLAALSLSLLLAPPALAMDKRQADAACGSWTLECPEGATSTPGPAKKTGPLECKAKVKERVVKEGPAVVCKNGEGQAFGDWKEGKKHGRHVTMSPDGSWTEEDFVEGKLEGRQVKYSAEGQLLSETHFQGGKKHGRARTYSADGRLASEELWDKGLKGKKPEAAPARAATPEP</sequence>
<comment type="caution">
    <text evidence="3">The sequence shown here is derived from an EMBL/GenBank/DDBJ whole genome shotgun (WGS) entry which is preliminary data.</text>
</comment>
<evidence type="ECO:0000313" key="3">
    <source>
        <dbReference type="EMBL" id="MDY7230207.1"/>
    </source>
</evidence>
<evidence type="ECO:0008006" key="5">
    <source>
        <dbReference type="Google" id="ProtNLM"/>
    </source>
</evidence>
<organism evidence="3 4">
    <name type="scientific">Hyalangium rubrum</name>
    <dbReference type="NCBI Taxonomy" id="3103134"/>
    <lineage>
        <taxon>Bacteria</taxon>
        <taxon>Pseudomonadati</taxon>
        <taxon>Myxococcota</taxon>
        <taxon>Myxococcia</taxon>
        <taxon>Myxococcales</taxon>
        <taxon>Cystobacterineae</taxon>
        <taxon>Archangiaceae</taxon>
        <taxon>Hyalangium</taxon>
    </lineage>
</organism>
<evidence type="ECO:0000256" key="2">
    <source>
        <dbReference type="SAM" id="SignalP"/>
    </source>
</evidence>
<dbReference type="RefSeq" id="WP_321548928.1">
    <property type="nucleotide sequence ID" value="NZ_JAXIVS010000010.1"/>
</dbReference>
<feature type="compositionally biased region" description="Basic and acidic residues" evidence="1">
    <location>
        <begin position="152"/>
        <end position="168"/>
    </location>
</feature>
<keyword evidence="4" id="KW-1185">Reference proteome</keyword>
<name>A0ABU5H9N5_9BACT</name>
<dbReference type="SUPFAM" id="SSF82185">
    <property type="entry name" value="Histone H3 K4-specific methyltransferase SET7/9 N-terminal domain"/>
    <property type="match status" value="1"/>
</dbReference>
<reference evidence="3 4" key="1">
    <citation type="submission" date="2023-12" db="EMBL/GenBank/DDBJ databases">
        <title>the genome sequence of Hyalangium sp. s54d21.</title>
        <authorList>
            <person name="Zhang X."/>
        </authorList>
    </citation>
    <scope>NUCLEOTIDE SEQUENCE [LARGE SCALE GENOMIC DNA]</scope>
    <source>
        <strain evidence="4">s54d21</strain>
    </source>
</reference>
<proteinExistence type="predicted"/>
<protein>
    <recommendedName>
        <fullName evidence="5">MORN repeat protein</fullName>
    </recommendedName>
</protein>
<gene>
    <name evidence="3" type="ORF">SYV04_27675</name>
</gene>
<feature type="compositionally biased region" description="Low complexity" evidence="1">
    <location>
        <begin position="169"/>
        <end position="179"/>
    </location>
</feature>
<feature type="region of interest" description="Disordered" evidence="1">
    <location>
        <begin position="132"/>
        <end position="179"/>
    </location>
</feature>
<accession>A0ABU5H9N5</accession>
<keyword evidence="2" id="KW-0732">Signal</keyword>
<feature type="chain" id="PRO_5045411804" description="MORN repeat protein" evidence="2">
    <location>
        <begin position="24"/>
        <end position="179"/>
    </location>
</feature>
<evidence type="ECO:0000313" key="4">
    <source>
        <dbReference type="Proteomes" id="UP001291309"/>
    </source>
</evidence>
<dbReference type="Proteomes" id="UP001291309">
    <property type="component" value="Unassembled WGS sequence"/>
</dbReference>